<dbReference type="InterPro" id="IPR007599">
    <property type="entry name" value="DER1"/>
</dbReference>
<proteinExistence type="inferred from homology"/>
<reference evidence="9 10" key="1">
    <citation type="journal article" date="2021" name="Sci. Rep.">
        <title>Genome sequencing of the multicellular alga Astrephomene provides insights into convergent evolution of germ-soma differentiation.</title>
        <authorList>
            <person name="Yamashita S."/>
            <person name="Yamamoto K."/>
            <person name="Matsuzaki R."/>
            <person name="Suzuki S."/>
            <person name="Yamaguchi H."/>
            <person name="Hirooka S."/>
            <person name="Minakuchi Y."/>
            <person name="Miyagishima S."/>
            <person name="Kawachi M."/>
            <person name="Toyoda A."/>
            <person name="Nozaki H."/>
        </authorList>
    </citation>
    <scope>NUCLEOTIDE SEQUENCE [LARGE SCALE GENOMIC DNA]</scope>
    <source>
        <strain evidence="9 10">NIES-4017</strain>
    </source>
</reference>
<feature type="transmembrane region" description="Helical" evidence="8">
    <location>
        <begin position="101"/>
        <end position="119"/>
    </location>
</feature>
<sequence length="253" mass="28642">MPPVTATTVGGGPAAWYQSIPPITRAYATAIFVLSLTVRFELFSPYLIYLSWPRVLSHFEIWRLVTTFFYLGGVSFPWLFKMMWLLTYGKTLETSTFLHDPAGFLFMLLFGAGSLLVMSVGAVQLGIRLAFFGSSVIYMIMYVWSRQFPDQQVSIFGLFTIQAFYVPFFFVAVDFLQGFMPWDDILGIVAGHLYFFLHDLYPVTSGRQLLGTPRFLQNLLAGWGVGQRVNTHAASGQDEFRAFRGRGRRLGAE</sequence>
<dbReference type="Gene3D" id="1.20.1540.10">
    <property type="entry name" value="Rhomboid-like"/>
    <property type="match status" value="1"/>
</dbReference>
<evidence type="ECO:0000256" key="8">
    <source>
        <dbReference type="RuleBase" id="RU363059"/>
    </source>
</evidence>
<evidence type="ECO:0000256" key="3">
    <source>
        <dbReference type="ARBA" id="ARBA00008917"/>
    </source>
</evidence>
<evidence type="ECO:0000256" key="1">
    <source>
        <dbReference type="ARBA" id="ARBA00003292"/>
    </source>
</evidence>
<organism evidence="9 10">
    <name type="scientific">Astrephomene gubernaculifera</name>
    <dbReference type="NCBI Taxonomy" id="47775"/>
    <lineage>
        <taxon>Eukaryota</taxon>
        <taxon>Viridiplantae</taxon>
        <taxon>Chlorophyta</taxon>
        <taxon>core chlorophytes</taxon>
        <taxon>Chlorophyceae</taxon>
        <taxon>CS clade</taxon>
        <taxon>Chlamydomonadales</taxon>
        <taxon>Astrephomenaceae</taxon>
        <taxon>Astrephomene</taxon>
    </lineage>
</organism>
<dbReference type="Proteomes" id="UP001054857">
    <property type="component" value="Unassembled WGS sequence"/>
</dbReference>
<evidence type="ECO:0000313" key="9">
    <source>
        <dbReference type="EMBL" id="GFR43924.1"/>
    </source>
</evidence>
<keyword evidence="10" id="KW-1185">Reference proteome</keyword>
<dbReference type="Pfam" id="PF04511">
    <property type="entry name" value="DER1"/>
    <property type="match status" value="1"/>
</dbReference>
<keyword evidence="6 8" id="KW-1133">Transmembrane helix</keyword>
<feature type="transmembrane region" description="Helical" evidence="8">
    <location>
        <begin position="125"/>
        <end position="144"/>
    </location>
</feature>
<dbReference type="AlphaFoldDB" id="A0AAD3HJS6"/>
<evidence type="ECO:0000256" key="2">
    <source>
        <dbReference type="ARBA" id="ARBA00004477"/>
    </source>
</evidence>
<dbReference type="SUPFAM" id="SSF144091">
    <property type="entry name" value="Rhomboid-like"/>
    <property type="match status" value="1"/>
</dbReference>
<dbReference type="EMBL" id="BMAR01000006">
    <property type="protein sequence ID" value="GFR43924.1"/>
    <property type="molecule type" value="Genomic_DNA"/>
</dbReference>
<comment type="function">
    <text evidence="8">May be involved in the degradation of misfolded endoplasmic reticulum (ER) luminal proteins.</text>
</comment>
<comment type="function">
    <text evidence="1">May be involved in the degradation process of specific misfolded endoplasmic reticulum (ER) luminal proteins.</text>
</comment>
<evidence type="ECO:0000313" key="10">
    <source>
        <dbReference type="Proteomes" id="UP001054857"/>
    </source>
</evidence>
<keyword evidence="4 8" id="KW-0812">Transmembrane</keyword>
<comment type="subcellular location">
    <subcellularLocation>
        <location evidence="2 8">Endoplasmic reticulum membrane</location>
        <topology evidence="2 8">Multi-pass membrane protein</topology>
    </subcellularLocation>
</comment>
<protein>
    <recommendedName>
        <fullName evidence="8">Derlin</fullName>
    </recommendedName>
</protein>
<evidence type="ECO:0000256" key="4">
    <source>
        <dbReference type="ARBA" id="ARBA00022692"/>
    </source>
</evidence>
<feature type="transmembrane region" description="Helical" evidence="8">
    <location>
        <begin position="61"/>
        <end position="80"/>
    </location>
</feature>
<comment type="similarity">
    <text evidence="3 8">Belongs to the derlin family.</text>
</comment>
<gene>
    <name evidence="9" type="ORF">Agub_g5060</name>
</gene>
<accession>A0AAD3HJS6</accession>
<dbReference type="GO" id="GO:0005789">
    <property type="term" value="C:endoplasmic reticulum membrane"/>
    <property type="evidence" value="ECO:0007669"/>
    <property type="project" value="UniProtKB-SubCell"/>
</dbReference>
<keyword evidence="7 8" id="KW-0472">Membrane</keyword>
<comment type="caution">
    <text evidence="9">The sequence shown here is derived from an EMBL/GenBank/DDBJ whole genome shotgun (WGS) entry which is preliminary data.</text>
</comment>
<feature type="transmembrane region" description="Helical" evidence="8">
    <location>
        <begin position="26"/>
        <end position="49"/>
    </location>
</feature>
<feature type="transmembrane region" description="Helical" evidence="8">
    <location>
        <begin position="156"/>
        <end position="179"/>
    </location>
</feature>
<evidence type="ECO:0000256" key="5">
    <source>
        <dbReference type="ARBA" id="ARBA00022824"/>
    </source>
</evidence>
<dbReference type="PANTHER" id="PTHR11009">
    <property type="entry name" value="DER1-LIKE PROTEIN, DERLIN"/>
    <property type="match status" value="1"/>
</dbReference>
<evidence type="ECO:0000256" key="6">
    <source>
        <dbReference type="ARBA" id="ARBA00022989"/>
    </source>
</evidence>
<keyword evidence="5 8" id="KW-0256">Endoplasmic reticulum</keyword>
<dbReference type="InterPro" id="IPR035952">
    <property type="entry name" value="Rhomboid-like_sf"/>
</dbReference>
<evidence type="ECO:0000256" key="7">
    <source>
        <dbReference type="ARBA" id="ARBA00023136"/>
    </source>
</evidence>
<name>A0AAD3HJS6_9CHLO</name>
<dbReference type="GO" id="GO:0006950">
    <property type="term" value="P:response to stress"/>
    <property type="evidence" value="ECO:0007669"/>
    <property type="project" value="UniProtKB-ARBA"/>
</dbReference>